<accession>A0A3N4PTW5</accession>
<dbReference type="EMBL" id="RPDH01000001">
    <property type="protein sequence ID" value="RPE12092.1"/>
    <property type="molecule type" value="Genomic_DNA"/>
</dbReference>
<evidence type="ECO:0000256" key="6">
    <source>
        <dbReference type="ARBA" id="ARBA00023136"/>
    </source>
</evidence>
<gene>
    <name evidence="8" type="ORF">EGT74_00600</name>
</gene>
<name>A0A3N4PTW5_9BACT</name>
<dbReference type="Proteomes" id="UP000278351">
    <property type="component" value="Unassembled WGS sequence"/>
</dbReference>
<dbReference type="Pfam" id="PF07681">
    <property type="entry name" value="DoxX"/>
    <property type="match status" value="1"/>
</dbReference>
<evidence type="ECO:0000313" key="9">
    <source>
        <dbReference type="Proteomes" id="UP000278351"/>
    </source>
</evidence>
<keyword evidence="4 7" id="KW-0812">Transmembrane</keyword>
<dbReference type="InterPro" id="IPR051907">
    <property type="entry name" value="DoxX-like_oxidoreductase"/>
</dbReference>
<dbReference type="RefSeq" id="WP_123844505.1">
    <property type="nucleotide sequence ID" value="NZ_RPDH01000001.1"/>
</dbReference>
<dbReference type="AlphaFoldDB" id="A0A3N4PTW5"/>
<reference evidence="8 9" key="1">
    <citation type="submission" date="2018-11" db="EMBL/GenBank/DDBJ databases">
        <title>Chitinophaga lutea sp.nov., isolate from arsenic contaminated soil.</title>
        <authorList>
            <person name="Zong Y."/>
        </authorList>
    </citation>
    <scope>NUCLEOTIDE SEQUENCE [LARGE SCALE GENOMIC DNA]</scope>
    <source>
        <strain evidence="8 9">ZY74</strain>
    </source>
</reference>
<evidence type="ECO:0000313" key="8">
    <source>
        <dbReference type="EMBL" id="RPE12092.1"/>
    </source>
</evidence>
<keyword evidence="9" id="KW-1185">Reference proteome</keyword>
<evidence type="ECO:0000256" key="2">
    <source>
        <dbReference type="ARBA" id="ARBA00006679"/>
    </source>
</evidence>
<sequence>MKKLLSARFSNGAVHLTQLVLRVVFGGLMAFRHGWPKLMNFSERADKFADPFGVGSSISLGLTVFAELFCGVLLVFGLVTRLATIPLIICMSVIIFMIHRGDPLGEKEMPILFLAAFVAILITGPGKYSIDGAIGK</sequence>
<dbReference type="GO" id="GO:0005886">
    <property type="term" value="C:plasma membrane"/>
    <property type="evidence" value="ECO:0007669"/>
    <property type="project" value="UniProtKB-SubCell"/>
</dbReference>
<comment type="subcellular location">
    <subcellularLocation>
        <location evidence="1">Cell membrane</location>
        <topology evidence="1">Multi-pass membrane protein</topology>
    </subcellularLocation>
</comment>
<comment type="caution">
    <text evidence="8">The sequence shown here is derived from an EMBL/GenBank/DDBJ whole genome shotgun (WGS) entry which is preliminary data.</text>
</comment>
<dbReference type="InterPro" id="IPR032808">
    <property type="entry name" value="DoxX"/>
</dbReference>
<protein>
    <submittedName>
        <fullName evidence="8">DoxX family protein</fullName>
    </submittedName>
</protein>
<feature type="transmembrane region" description="Helical" evidence="7">
    <location>
        <begin position="52"/>
        <end position="76"/>
    </location>
</feature>
<keyword evidence="5 7" id="KW-1133">Transmembrane helix</keyword>
<comment type="similarity">
    <text evidence="2">Belongs to the DoxX family.</text>
</comment>
<dbReference type="PANTHER" id="PTHR33452:SF1">
    <property type="entry name" value="INNER MEMBRANE PROTEIN YPHA-RELATED"/>
    <property type="match status" value="1"/>
</dbReference>
<evidence type="ECO:0000256" key="1">
    <source>
        <dbReference type="ARBA" id="ARBA00004651"/>
    </source>
</evidence>
<proteinExistence type="inferred from homology"/>
<keyword evidence="6 7" id="KW-0472">Membrane</keyword>
<evidence type="ECO:0000256" key="5">
    <source>
        <dbReference type="ARBA" id="ARBA00022989"/>
    </source>
</evidence>
<keyword evidence="3" id="KW-1003">Cell membrane</keyword>
<feature type="transmembrane region" description="Helical" evidence="7">
    <location>
        <begin position="82"/>
        <end position="99"/>
    </location>
</feature>
<feature type="transmembrane region" description="Helical" evidence="7">
    <location>
        <begin position="111"/>
        <end position="130"/>
    </location>
</feature>
<dbReference type="PANTHER" id="PTHR33452">
    <property type="entry name" value="OXIDOREDUCTASE CATD-RELATED"/>
    <property type="match status" value="1"/>
</dbReference>
<evidence type="ECO:0000256" key="3">
    <source>
        <dbReference type="ARBA" id="ARBA00022475"/>
    </source>
</evidence>
<feature type="transmembrane region" description="Helical" evidence="7">
    <location>
        <begin position="12"/>
        <end position="31"/>
    </location>
</feature>
<evidence type="ECO:0000256" key="7">
    <source>
        <dbReference type="SAM" id="Phobius"/>
    </source>
</evidence>
<organism evidence="8 9">
    <name type="scientific">Chitinophaga lutea</name>
    <dbReference type="NCBI Taxonomy" id="2488634"/>
    <lineage>
        <taxon>Bacteria</taxon>
        <taxon>Pseudomonadati</taxon>
        <taxon>Bacteroidota</taxon>
        <taxon>Chitinophagia</taxon>
        <taxon>Chitinophagales</taxon>
        <taxon>Chitinophagaceae</taxon>
        <taxon>Chitinophaga</taxon>
    </lineage>
</organism>
<evidence type="ECO:0000256" key="4">
    <source>
        <dbReference type="ARBA" id="ARBA00022692"/>
    </source>
</evidence>
<dbReference type="OrthoDB" id="9813193at2"/>